<name>A0A2U2IZ32_9SPHN</name>
<keyword evidence="2" id="KW-1185">Reference proteome</keyword>
<dbReference type="EMBL" id="QFFF01000002">
    <property type="protein sequence ID" value="PWG01334.1"/>
    <property type="molecule type" value="Genomic_DNA"/>
</dbReference>
<evidence type="ECO:0000313" key="1">
    <source>
        <dbReference type="EMBL" id="PWG01334.1"/>
    </source>
</evidence>
<dbReference type="AlphaFoldDB" id="A0A2U2IZ32"/>
<protein>
    <submittedName>
        <fullName evidence="1">Uncharacterized protein</fullName>
    </submittedName>
</protein>
<dbReference type="Proteomes" id="UP000245916">
    <property type="component" value="Unassembled WGS sequence"/>
</dbReference>
<accession>A0A2U2IZ32</accession>
<organism evidence="1 2">
    <name type="scientific">Allosphingosinicella humi</name>
    <dbReference type="NCBI Taxonomy" id="2068657"/>
    <lineage>
        <taxon>Bacteria</taxon>
        <taxon>Pseudomonadati</taxon>
        <taxon>Pseudomonadota</taxon>
        <taxon>Alphaproteobacteria</taxon>
        <taxon>Sphingomonadales</taxon>
        <taxon>Sphingomonadaceae</taxon>
        <taxon>Allosphingosinicella</taxon>
    </lineage>
</organism>
<gene>
    <name evidence="1" type="ORF">DF286_14515</name>
</gene>
<evidence type="ECO:0000313" key="2">
    <source>
        <dbReference type="Proteomes" id="UP000245916"/>
    </source>
</evidence>
<reference evidence="1 2" key="1">
    <citation type="submission" date="2018-05" db="EMBL/GenBank/DDBJ databases">
        <title>Genome of Sphingosinicella humi QZX222.</title>
        <authorList>
            <person name="Qiao Z."/>
            <person name="Wang G."/>
        </authorList>
    </citation>
    <scope>NUCLEOTIDE SEQUENCE [LARGE SCALE GENOMIC DNA]</scope>
    <source>
        <strain evidence="1 2">QZX222</strain>
    </source>
</reference>
<proteinExistence type="predicted"/>
<sequence>MPLHGTPQRREKGPGFYERLSIRDYDGSMGHMDLQLGLDEAFERIEETILPSISMMLDTLLDAATLGQPGIDAEVYAAELRTIALQLEELTKQVEAMSPAHLDPQEYRAA</sequence>
<comment type="caution">
    <text evidence="1">The sequence shown here is derived from an EMBL/GenBank/DDBJ whole genome shotgun (WGS) entry which is preliminary data.</text>
</comment>